<gene>
    <name evidence="5" type="ORF">ERS007661_02114</name>
    <name evidence="2" type="ORF">ERS007681_01160</name>
    <name evidence="4" type="ORF">ERS027646_04473</name>
    <name evidence="3" type="ORF">ERS027659_03470</name>
</gene>
<evidence type="ECO:0000313" key="4">
    <source>
        <dbReference type="EMBL" id="CKU09138.1"/>
    </source>
</evidence>
<evidence type="ECO:0000313" key="5">
    <source>
        <dbReference type="EMBL" id="CNV34186.1"/>
    </source>
</evidence>
<accession>A0A654T813</accession>
<reference evidence="6 7" key="1">
    <citation type="submission" date="2015-03" db="EMBL/GenBank/DDBJ databases">
        <authorList>
            <consortium name="Pathogen Informatics"/>
        </authorList>
    </citation>
    <scope>NUCLEOTIDE SEQUENCE [LARGE SCALE GENOMIC DNA]</scope>
    <source>
        <strain evidence="4 8">Bir 172</strain>
        <strain evidence="3 9">Bir 185</strain>
        <strain evidence="5 6">D00501624</strain>
        <strain evidence="2 7">G09901357</strain>
    </source>
</reference>
<dbReference type="Proteomes" id="UP000039217">
    <property type="component" value="Unassembled WGS sequence"/>
</dbReference>
<organism evidence="2 7">
    <name type="scientific">Mycobacterium tuberculosis</name>
    <dbReference type="NCBI Taxonomy" id="1773"/>
    <lineage>
        <taxon>Bacteria</taxon>
        <taxon>Bacillati</taxon>
        <taxon>Actinomycetota</taxon>
        <taxon>Actinomycetes</taxon>
        <taxon>Mycobacteriales</taxon>
        <taxon>Mycobacteriaceae</taxon>
        <taxon>Mycobacterium</taxon>
        <taxon>Mycobacterium tuberculosis complex</taxon>
    </lineage>
</organism>
<dbReference type="Proteomes" id="UP000050164">
    <property type="component" value="Unassembled WGS sequence"/>
</dbReference>
<name>A0A654T813_MYCTX</name>
<evidence type="ECO:0000313" key="8">
    <source>
        <dbReference type="Proteomes" id="UP000048948"/>
    </source>
</evidence>
<dbReference type="AlphaFoldDB" id="A0A654T813"/>
<dbReference type="EMBL" id="CFOE01000106">
    <property type="protein sequence ID" value="CFE38792.1"/>
    <property type="molecule type" value="Genomic_DNA"/>
</dbReference>
<evidence type="ECO:0000313" key="3">
    <source>
        <dbReference type="EMBL" id="CKS71225.1"/>
    </source>
</evidence>
<evidence type="ECO:0000313" key="6">
    <source>
        <dbReference type="Proteomes" id="UP000039217"/>
    </source>
</evidence>
<protein>
    <submittedName>
        <fullName evidence="2">Uncharacterized protein</fullName>
    </submittedName>
</protein>
<evidence type="ECO:0000256" key="1">
    <source>
        <dbReference type="SAM" id="MobiDB-lite"/>
    </source>
</evidence>
<dbReference type="EMBL" id="CNFT01001008">
    <property type="protein sequence ID" value="CKS71225.1"/>
    <property type="molecule type" value="Genomic_DNA"/>
</dbReference>
<feature type="region of interest" description="Disordered" evidence="1">
    <location>
        <begin position="1"/>
        <end position="68"/>
    </location>
</feature>
<feature type="compositionally biased region" description="Polar residues" evidence="1">
    <location>
        <begin position="39"/>
        <end position="68"/>
    </location>
</feature>
<dbReference type="EMBL" id="CNGE01001388">
    <property type="protein sequence ID" value="CKU09138.1"/>
    <property type="molecule type" value="Genomic_DNA"/>
</dbReference>
<evidence type="ECO:0000313" key="7">
    <source>
        <dbReference type="Proteomes" id="UP000048289"/>
    </source>
</evidence>
<dbReference type="Proteomes" id="UP000048289">
    <property type="component" value="Unassembled WGS sequence"/>
</dbReference>
<proteinExistence type="predicted"/>
<evidence type="ECO:0000313" key="2">
    <source>
        <dbReference type="EMBL" id="CFE38792.1"/>
    </source>
</evidence>
<dbReference type="EMBL" id="CQQC01000689">
    <property type="protein sequence ID" value="CNV34186.1"/>
    <property type="molecule type" value="Genomic_DNA"/>
</dbReference>
<sequence length="121" mass="12669">MDLPLPGAPTTARVSPARTDRLISRSTGRSATYPKDTRWNSSDNRASGDSGLVPSTSVGRLSMSSSTRTAPARACWAMVSIPARSHAGRASNVRQAQKATKVPTVMLPCAAIHPPSAKTAI</sequence>
<evidence type="ECO:0000313" key="9">
    <source>
        <dbReference type="Proteomes" id="UP000050164"/>
    </source>
</evidence>
<dbReference type="Proteomes" id="UP000048948">
    <property type="component" value="Unassembled WGS sequence"/>
</dbReference>